<keyword evidence="2" id="KW-1185">Reference proteome</keyword>
<organism evidence="1 2">
    <name type="scientific">Actinomadura vinacea</name>
    <dbReference type="NCBI Taxonomy" id="115336"/>
    <lineage>
        <taxon>Bacteria</taxon>
        <taxon>Bacillati</taxon>
        <taxon>Actinomycetota</taxon>
        <taxon>Actinomycetes</taxon>
        <taxon>Streptosporangiales</taxon>
        <taxon>Thermomonosporaceae</taxon>
        <taxon>Actinomadura</taxon>
    </lineage>
</organism>
<dbReference type="EMBL" id="BAAARW010000005">
    <property type="protein sequence ID" value="GAA2407619.1"/>
    <property type="molecule type" value="Genomic_DNA"/>
</dbReference>
<dbReference type="PANTHER" id="PTHR11941:SF75">
    <property type="entry name" value="ENOYL-COA HYDRATASE_ISOMERASE FAMILY PROTEIN"/>
    <property type="match status" value="1"/>
</dbReference>
<dbReference type="InterPro" id="IPR029045">
    <property type="entry name" value="ClpP/crotonase-like_dom_sf"/>
</dbReference>
<comment type="caution">
    <text evidence="1">The sequence shown here is derived from an EMBL/GenBank/DDBJ whole genome shotgun (WGS) entry which is preliminary data.</text>
</comment>
<proteinExistence type="predicted"/>
<sequence length="221" mass="23274">MIDLQRDGDVFVLRFDDGENRFGPGFLDMVEEALDTVEKAGPPGALVTTGTGKFYSNGLDLDWLGANQDRFEEYLGRVHALYARLLALPMPTVAAVNGHAFAAGAMLALAHDFTVMRTDRGYFCLPEVDLGMSFSPGMFALIQARLSPAVAHEAMVTGRRYTAEQARAAGIAAETADEAGVLPAAVGLAAPLAGKNGTAMGRIRTGMYGPVLAALRGPALG</sequence>
<dbReference type="CDD" id="cd06558">
    <property type="entry name" value="crotonase-like"/>
    <property type="match status" value="1"/>
</dbReference>
<dbReference type="Proteomes" id="UP001501231">
    <property type="component" value="Unassembled WGS sequence"/>
</dbReference>
<dbReference type="Gene3D" id="3.90.226.10">
    <property type="entry name" value="2-enoyl-CoA Hydratase, Chain A, domain 1"/>
    <property type="match status" value="1"/>
</dbReference>
<gene>
    <name evidence="1" type="ORF">GCM10010191_14970</name>
</gene>
<evidence type="ECO:0000313" key="2">
    <source>
        <dbReference type="Proteomes" id="UP001501231"/>
    </source>
</evidence>
<dbReference type="SUPFAM" id="SSF52096">
    <property type="entry name" value="ClpP/crotonase"/>
    <property type="match status" value="1"/>
</dbReference>
<dbReference type="RefSeq" id="WP_344587831.1">
    <property type="nucleotide sequence ID" value="NZ_BAAARW010000005.1"/>
</dbReference>
<evidence type="ECO:0000313" key="1">
    <source>
        <dbReference type="EMBL" id="GAA2407619.1"/>
    </source>
</evidence>
<accession>A0ABP5VRJ8</accession>
<protein>
    <submittedName>
        <fullName evidence="1">Enoyl-CoA hydratase-related protein</fullName>
    </submittedName>
</protein>
<dbReference type="InterPro" id="IPR001753">
    <property type="entry name" value="Enoyl-CoA_hydra/iso"/>
</dbReference>
<reference evidence="2" key="1">
    <citation type="journal article" date="2019" name="Int. J. Syst. Evol. Microbiol.">
        <title>The Global Catalogue of Microorganisms (GCM) 10K type strain sequencing project: providing services to taxonomists for standard genome sequencing and annotation.</title>
        <authorList>
            <consortium name="The Broad Institute Genomics Platform"/>
            <consortium name="The Broad Institute Genome Sequencing Center for Infectious Disease"/>
            <person name="Wu L."/>
            <person name="Ma J."/>
        </authorList>
    </citation>
    <scope>NUCLEOTIDE SEQUENCE [LARGE SCALE GENOMIC DNA]</scope>
    <source>
        <strain evidence="2">JCM 3325</strain>
    </source>
</reference>
<dbReference type="PANTHER" id="PTHR11941">
    <property type="entry name" value="ENOYL-COA HYDRATASE-RELATED"/>
    <property type="match status" value="1"/>
</dbReference>
<dbReference type="Pfam" id="PF00378">
    <property type="entry name" value="ECH_1"/>
    <property type="match status" value="1"/>
</dbReference>
<name>A0ABP5VRJ8_9ACTN</name>